<feature type="domain" description="Aminotransferase class I/classII large" evidence="5">
    <location>
        <begin position="27"/>
        <end position="361"/>
    </location>
</feature>
<evidence type="ECO:0000256" key="3">
    <source>
        <dbReference type="ARBA" id="ARBA00022679"/>
    </source>
</evidence>
<dbReference type="SUPFAM" id="SSF53383">
    <property type="entry name" value="PLP-dependent transferases"/>
    <property type="match status" value="1"/>
</dbReference>
<organism evidence="6 7">
    <name type="scientific">Nonlabens tegetincola</name>
    <dbReference type="NCBI Taxonomy" id="323273"/>
    <lineage>
        <taxon>Bacteria</taxon>
        <taxon>Pseudomonadati</taxon>
        <taxon>Bacteroidota</taxon>
        <taxon>Flavobacteriia</taxon>
        <taxon>Flavobacteriales</taxon>
        <taxon>Flavobacteriaceae</taxon>
        <taxon>Nonlabens</taxon>
    </lineage>
</organism>
<evidence type="ECO:0000259" key="5">
    <source>
        <dbReference type="Pfam" id="PF00155"/>
    </source>
</evidence>
<dbReference type="EMBL" id="BBML01000001">
    <property type="protein sequence ID" value="GAK95824.1"/>
    <property type="molecule type" value="Genomic_DNA"/>
</dbReference>
<comment type="similarity">
    <text evidence="2">Belongs to the class-II pyridoxal-phosphate-dependent aminotransferase family. BioF subfamily.</text>
</comment>
<dbReference type="GO" id="GO:0008710">
    <property type="term" value="F:8-amino-7-oxononanoate synthase activity"/>
    <property type="evidence" value="ECO:0007669"/>
    <property type="project" value="UniProtKB-EC"/>
</dbReference>
<keyword evidence="6" id="KW-0012">Acyltransferase</keyword>
<dbReference type="Gene3D" id="3.40.640.10">
    <property type="entry name" value="Type I PLP-dependent aspartate aminotransferase-like (Major domain)"/>
    <property type="match status" value="1"/>
</dbReference>
<evidence type="ECO:0000256" key="4">
    <source>
        <dbReference type="ARBA" id="ARBA00022898"/>
    </source>
</evidence>
<proteinExistence type="inferred from homology"/>
<dbReference type="GO" id="GO:0030170">
    <property type="term" value="F:pyridoxal phosphate binding"/>
    <property type="evidence" value="ECO:0007669"/>
    <property type="project" value="InterPro"/>
</dbReference>
<dbReference type="InterPro" id="IPR015421">
    <property type="entry name" value="PyrdxlP-dep_Trfase_major"/>
</dbReference>
<evidence type="ECO:0000256" key="1">
    <source>
        <dbReference type="ARBA" id="ARBA00001933"/>
    </source>
</evidence>
<gene>
    <name evidence="6" type="ORF">JCM19294_2606</name>
</gene>
<keyword evidence="3 6" id="KW-0808">Transferase</keyword>
<dbReference type="Gene3D" id="3.90.1150.10">
    <property type="entry name" value="Aspartate Aminotransferase, domain 1"/>
    <property type="match status" value="1"/>
</dbReference>
<comment type="caution">
    <text evidence="6">The sequence shown here is derived from an EMBL/GenBank/DDBJ whole genome shotgun (WGS) entry which is preliminary data.</text>
</comment>
<evidence type="ECO:0000313" key="6">
    <source>
        <dbReference type="EMBL" id="GAK95824.1"/>
    </source>
</evidence>
<dbReference type="InterPro" id="IPR050087">
    <property type="entry name" value="AON_synthase_class-II"/>
</dbReference>
<keyword evidence="7" id="KW-1185">Reference proteome</keyword>
<sequence length="371" mass="41793">MLPDKLYRKIGLRHFSGSLRKLSEVQEKIDFASNDYLGFSNSLKIEHKHFPSGSTGSRLITGHSQFHTQVEQQIAAFHDVEAALLFNSGYDANLGVISSLTDRMDLILYDEKVHASIRDGIQLSKAKALKFKHNDLDHLKILLEKFHDGLDREVYILTESVFSMDGNSPDLARLIEITASFKNAHLILDEAHSLGVHGNQGEGLAQSLNLHKAIFARIITYGKAMGAHGASVLGSEDLKQYLINYSRSFIYTTAIPPHAIAYIQSAYKKLQDQPEIVKQLQENIAFFNKCIVRMGLRLRFRESVTPIQICIIPDNHKVKQLSSVLQAKGFDVRAILSPTVPKGEERLRICLHSFNTKYEMQDLLQLLAKNI</sequence>
<dbReference type="PANTHER" id="PTHR13693:SF77">
    <property type="entry name" value="8-AMINO-7-OXONONANOATE SYNTHASE"/>
    <property type="match status" value="1"/>
</dbReference>
<evidence type="ECO:0000256" key="2">
    <source>
        <dbReference type="ARBA" id="ARBA00010008"/>
    </source>
</evidence>
<dbReference type="InterPro" id="IPR015424">
    <property type="entry name" value="PyrdxlP-dep_Trfase"/>
</dbReference>
<dbReference type="eggNOG" id="COG0156">
    <property type="taxonomic scope" value="Bacteria"/>
</dbReference>
<dbReference type="Proteomes" id="UP000029221">
    <property type="component" value="Unassembled WGS sequence"/>
</dbReference>
<evidence type="ECO:0000313" key="7">
    <source>
        <dbReference type="Proteomes" id="UP000029221"/>
    </source>
</evidence>
<dbReference type="InterPro" id="IPR004839">
    <property type="entry name" value="Aminotransferase_I/II_large"/>
</dbReference>
<dbReference type="PANTHER" id="PTHR13693">
    <property type="entry name" value="CLASS II AMINOTRANSFERASE/8-AMINO-7-OXONONANOATE SYNTHASE"/>
    <property type="match status" value="1"/>
</dbReference>
<name>A0A090PY93_9FLAO</name>
<keyword evidence="4" id="KW-0663">Pyridoxal phosphate</keyword>
<dbReference type="Pfam" id="PF00155">
    <property type="entry name" value="Aminotran_1_2"/>
    <property type="match status" value="1"/>
</dbReference>
<dbReference type="EC" id="2.3.1.47" evidence="6"/>
<dbReference type="InterPro" id="IPR015422">
    <property type="entry name" value="PyrdxlP-dep_Trfase_small"/>
</dbReference>
<comment type="cofactor">
    <cofactor evidence="1">
        <name>pyridoxal 5'-phosphate</name>
        <dbReference type="ChEBI" id="CHEBI:597326"/>
    </cofactor>
</comment>
<accession>A0A090PY93</accession>
<dbReference type="GO" id="GO:0009102">
    <property type="term" value="P:biotin biosynthetic process"/>
    <property type="evidence" value="ECO:0007669"/>
    <property type="project" value="TreeGrafter"/>
</dbReference>
<dbReference type="RefSeq" id="WP_042276586.1">
    <property type="nucleotide sequence ID" value="NZ_BBML01000001.1"/>
</dbReference>
<dbReference type="AlphaFoldDB" id="A0A090PY93"/>
<reference evidence="6" key="1">
    <citation type="journal article" date="2014" name="Genome Announc.">
        <title>Draft Genome Sequences of Marine Flavobacterium Nonlabens Strains NR17, NR24, NR27, NR32, NR33, and Ara13.</title>
        <authorList>
            <person name="Nakanishi M."/>
            <person name="Meirelles P."/>
            <person name="Suzuki R."/>
            <person name="Takatani N."/>
            <person name="Mino S."/>
            <person name="Suda W."/>
            <person name="Oshima K."/>
            <person name="Hattori M."/>
            <person name="Ohkuma M."/>
            <person name="Hosokawa M."/>
            <person name="Miyashita K."/>
            <person name="Thompson F.L."/>
            <person name="Niwa A."/>
            <person name="Sawabe T."/>
            <person name="Sawabe T."/>
        </authorList>
    </citation>
    <scope>NUCLEOTIDE SEQUENCE [LARGE SCALE GENOMIC DNA]</scope>
    <source>
        <strain evidence="6">JCM 19294</strain>
    </source>
</reference>
<dbReference type="STRING" id="319236.BST91_11670"/>
<protein>
    <submittedName>
        <fullName evidence="6">8-amino-7-oxononanoate synthase</fullName>
        <ecNumber evidence="6">2.3.1.47</ecNumber>
    </submittedName>
</protein>